<dbReference type="Pfam" id="PF08624">
    <property type="entry name" value="CRC_subunit"/>
    <property type="match status" value="1"/>
</dbReference>
<feature type="compositionally biased region" description="Acidic residues" evidence="1">
    <location>
        <begin position="62"/>
        <end position="92"/>
    </location>
</feature>
<gene>
    <name evidence="2" type="ORF">A7U60_g2417</name>
</gene>
<reference evidence="2" key="1">
    <citation type="submission" date="2016-06" db="EMBL/GenBank/DDBJ databases">
        <title>Draft Genome sequence of the fungus Inonotus baumii.</title>
        <authorList>
            <person name="Zhu H."/>
            <person name="Lin W."/>
        </authorList>
    </citation>
    <scope>NUCLEOTIDE SEQUENCE</scope>
    <source>
        <strain evidence="2">821</strain>
    </source>
</reference>
<keyword evidence="3" id="KW-1185">Reference proteome</keyword>
<dbReference type="OrthoDB" id="5598844at2759"/>
<feature type="compositionally biased region" description="Basic residues" evidence="1">
    <location>
        <begin position="1"/>
        <end position="16"/>
    </location>
</feature>
<comment type="caution">
    <text evidence="2">The sequence shown here is derived from an EMBL/GenBank/DDBJ whole genome shotgun (WGS) entry which is preliminary data.</text>
</comment>
<organism evidence="2 3">
    <name type="scientific">Sanghuangporus baumii</name>
    <name type="common">Phellinus baumii</name>
    <dbReference type="NCBI Taxonomy" id="108892"/>
    <lineage>
        <taxon>Eukaryota</taxon>
        <taxon>Fungi</taxon>
        <taxon>Dikarya</taxon>
        <taxon>Basidiomycota</taxon>
        <taxon>Agaricomycotina</taxon>
        <taxon>Agaricomycetes</taxon>
        <taxon>Hymenochaetales</taxon>
        <taxon>Hymenochaetaceae</taxon>
        <taxon>Sanghuangporus</taxon>
    </lineage>
</organism>
<feature type="compositionally biased region" description="Basic residues" evidence="1">
    <location>
        <begin position="144"/>
        <end position="159"/>
    </location>
</feature>
<proteinExistence type="predicted"/>
<feature type="compositionally biased region" description="Low complexity" evidence="1">
    <location>
        <begin position="130"/>
        <end position="142"/>
    </location>
</feature>
<accession>A0A9Q5NAZ3</accession>
<evidence type="ECO:0000313" key="2">
    <source>
        <dbReference type="EMBL" id="OCB90406.1"/>
    </source>
</evidence>
<protein>
    <submittedName>
        <fullName evidence="2">Uncharacterized protein</fullName>
    </submittedName>
</protein>
<feature type="compositionally biased region" description="Acidic residues" evidence="1">
    <location>
        <begin position="99"/>
        <end position="111"/>
    </location>
</feature>
<dbReference type="AlphaFoldDB" id="A0A9Q5NAZ3"/>
<dbReference type="EMBL" id="LNZH02000134">
    <property type="protein sequence ID" value="OCB90406.1"/>
    <property type="molecule type" value="Genomic_DNA"/>
</dbReference>
<dbReference type="Proteomes" id="UP000757232">
    <property type="component" value="Unassembled WGS sequence"/>
</dbReference>
<evidence type="ECO:0000313" key="3">
    <source>
        <dbReference type="Proteomes" id="UP000757232"/>
    </source>
</evidence>
<dbReference type="InterPro" id="IPR013933">
    <property type="entry name" value="CRC_Rsc7/Swp82"/>
</dbReference>
<feature type="compositionally biased region" description="Acidic residues" evidence="1">
    <location>
        <begin position="37"/>
        <end position="55"/>
    </location>
</feature>
<evidence type="ECO:0000256" key="1">
    <source>
        <dbReference type="SAM" id="MobiDB-lite"/>
    </source>
</evidence>
<feature type="region of interest" description="Disordered" evidence="1">
    <location>
        <begin position="1"/>
        <end position="199"/>
    </location>
</feature>
<name>A0A9Q5NAZ3_SANBA</name>
<sequence length="552" mass="59479">MKKSGTKIIIKPRRSRQPQPDSEHEENLSEAVASEQADSEAANDEEVPAESDAPEESVKDEDGGDAEGDASEQADSEVANDEEVPAESDAPEESVKDEDGGDAEGDADGAESDVPVERPVTRGRPRGRPRLSAAGPPRVGTGRPRGRPRGSGRGRGRGRGRGEVLTLRLPKRADGSDADNDNESSQAGAGGDEGGEVELSVPTRKVLPAIEGDAYITEDDPKGDAKIDANGNLLDGRTFKSHTFILPGRHPERRYMLAIDAARTSGFRDSLYYFRRNPFALKLIATQIEKDYLIEIGKLGGHLRTRSVTLVTARSAFKLHGAKMLVDGRIGIDDYYEEKAIQEAEARGLKAGDYASELLEQQQAGTAEASAAASGKVERSGLGLYRTGGPTTVFGGSGLGPYSDGPLNVAKKAMLTREGATDENWMSVMAQRTREANSEWLRGRLQSVRGVAVPDEDDEDAMTSRSKRIRRDASAPSYGVYEPHTAIVHYESSTQSTRARWEVLPDSRNVLGGTKVGNGAWGVAWVDTVMGPTEPSFEEERARTCQAFLQSL</sequence>